<evidence type="ECO:0008006" key="3">
    <source>
        <dbReference type="Google" id="ProtNLM"/>
    </source>
</evidence>
<evidence type="ECO:0000313" key="2">
    <source>
        <dbReference type="Proteomes" id="UP000196531"/>
    </source>
</evidence>
<reference evidence="2" key="1">
    <citation type="journal article" date="2017" name="Proc. Natl. Acad. Sci. U.S.A.">
        <title>Simulation of Deepwater Horizon oil plume reveals substrate specialization within a complex community of hydrocarbon-degraders.</title>
        <authorList>
            <person name="Hu P."/>
            <person name="Dubinsky E.A."/>
            <person name="Probst A.J."/>
            <person name="Wang J."/>
            <person name="Sieber C.M.K."/>
            <person name="Tom L.M."/>
            <person name="Gardinali P."/>
            <person name="Banfield J.F."/>
            <person name="Atlas R.M."/>
            <person name="Andersen G.L."/>
        </authorList>
    </citation>
    <scope>NUCLEOTIDE SEQUENCE [LARGE SCALE GENOMIC DNA]</scope>
</reference>
<dbReference type="EMBL" id="MAAO01000006">
    <property type="protein sequence ID" value="OUR97059.1"/>
    <property type="molecule type" value="Genomic_DNA"/>
</dbReference>
<evidence type="ECO:0000313" key="1">
    <source>
        <dbReference type="EMBL" id="OUR97059.1"/>
    </source>
</evidence>
<comment type="caution">
    <text evidence="1">The sequence shown here is derived from an EMBL/GenBank/DDBJ whole genome shotgun (WGS) entry which is preliminary data.</text>
</comment>
<dbReference type="Proteomes" id="UP000196531">
    <property type="component" value="Unassembled WGS sequence"/>
</dbReference>
<sequence length="114" mass="13009">MKKVKSLFVSVLLVTSYGCKNSGHKSRFSPGQCVVEKQNNYASYVKQSGPIYKIDSDQGKNFKVSIWHNHSWLYQGLKRKNYFKDRKTLVYNGINCPDGRSKASITDKLKGIDL</sequence>
<organism evidence="1 2">
    <name type="scientific">Halobacteriovorax marinus</name>
    <dbReference type="NCBI Taxonomy" id="97084"/>
    <lineage>
        <taxon>Bacteria</taxon>
        <taxon>Pseudomonadati</taxon>
        <taxon>Bdellovibrionota</taxon>
        <taxon>Bacteriovoracia</taxon>
        <taxon>Bacteriovoracales</taxon>
        <taxon>Halobacteriovoraceae</taxon>
        <taxon>Halobacteriovorax</taxon>
    </lineage>
</organism>
<dbReference type="AlphaFoldDB" id="A0A1Y5FDL7"/>
<accession>A0A1Y5FDL7</accession>
<dbReference type="PROSITE" id="PS51257">
    <property type="entry name" value="PROKAR_LIPOPROTEIN"/>
    <property type="match status" value="1"/>
</dbReference>
<proteinExistence type="predicted"/>
<name>A0A1Y5FDL7_9BACT</name>
<gene>
    <name evidence="1" type="ORF">A9Q84_12060</name>
</gene>
<protein>
    <recommendedName>
        <fullName evidence="3">Lipoprotein</fullName>
    </recommendedName>
</protein>